<keyword evidence="4" id="KW-1185">Reference proteome</keyword>
<comment type="caution">
    <text evidence="3">The sequence shown here is derived from an EMBL/GenBank/DDBJ whole genome shotgun (WGS) entry which is preliminary data.</text>
</comment>
<feature type="region of interest" description="Disordered" evidence="2">
    <location>
        <begin position="62"/>
        <end position="83"/>
    </location>
</feature>
<name>A0A844ZDE8_9SPHN</name>
<feature type="coiled-coil region" evidence="1">
    <location>
        <begin position="22"/>
        <end position="49"/>
    </location>
</feature>
<reference evidence="3 4" key="1">
    <citation type="submission" date="2019-12" db="EMBL/GenBank/DDBJ databases">
        <title>Genomic-based taxomic classification of the family Erythrobacteraceae.</title>
        <authorList>
            <person name="Xu L."/>
        </authorList>
    </citation>
    <scope>NUCLEOTIDE SEQUENCE [LARGE SCALE GENOMIC DNA]</scope>
    <source>
        <strain evidence="3 4">MCCC 1A09962</strain>
    </source>
</reference>
<keyword evidence="1" id="KW-0175">Coiled coil</keyword>
<feature type="compositionally biased region" description="Basic and acidic residues" evidence="2">
    <location>
        <begin position="323"/>
        <end position="332"/>
    </location>
</feature>
<feature type="compositionally biased region" description="Basic and acidic residues" evidence="2">
    <location>
        <begin position="261"/>
        <end position="300"/>
    </location>
</feature>
<sequence length="332" mass="37994">MTLDTRIPLMAAQGAQVNLADIAQQAERYKALRAQREAFEAETERKTNARKSLADLILSQHEQAPGTRFGEERPAVPPEGLPDNRAITPYPLTNPAAMGMSDTPATRIAMSGQPQQEEKPDPWAEYVKYDPEGAIDFRASTAEWQQKQLETASDLNEQSMQLLGGVHDQPSYNRARAMAYRLYSQYGIDPAQLQLPDQYSPELVRELQMQGMETRKQLQTVLDERKLDWDIEDDQIDNERMDRNTDSLIDTREERLDEYRRANRVREATTRRGQDLTDTRVRRGQDISSRDRRRGQDIRPTRGNRQGPARPTATDANGNKIQFDGKKWVPVK</sequence>
<feature type="region of interest" description="Disordered" evidence="2">
    <location>
        <begin position="261"/>
        <end position="332"/>
    </location>
</feature>
<dbReference type="EMBL" id="WTYW01000001">
    <property type="protein sequence ID" value="MXO85243.1"/>
    <property type="molecule type" value="Genomic_DNA"/>
</dbReference>
<gene>
    <name evidence="3" type="ORF">GRI38_04295</name>
</gene>
<evidence type="ECO:0000313" key="4">
    <source>
        <dbReference type="Proteomes" id="UP000433104"/>
    </source>
</evidence>
<dbReference type="OrthoDB" id="7600678at2"/>
<evidence type="ECO:0000313" key="3">
    <source>
        <dbReference type="EMBL" id="MXO85243.1"/>
    </source>
</evidence>
<dbReference type="Proteomes" id="UP000433104">
    <property type="component" value="Unassembled WGS sequence"/>
</dbReference>
<evidence type="ECO:0000256" key="2">
    <source>
        <dbReference type="SAM" id="MobiDB-lite"/>
    </source>
</evidence>
<protein>
    <submittedName>
        <fullName evidence="3">Uncharacterized protein</fullName>
    </submittedName>
</protein>
<dbReference type="AlphaFoldDB" id="A0A844ZDE8"/>
<dbReference type="RefSeq" id="WP_160681660.1">
    <property type="nucleotide sequence ID" value="NZ_WTYW01000001.1"/>
</dbReference>
<accession>A0A844ZDE8</accession>
<evidence type="ECO:0000256" key="1">
    <source>
        <dbReference type="SAM" id="Coils"/>
    </source>
</evidence>
<organism evidence="3 4">
    <name type="scientific">Parapontixanthobacter aurantiacus</name>
    <dbReference type="NCBI Taxonomy" id="1463599"/>
    <lineage>
        <taxon>Bacteria</taxon>
        <taxon>Pseudomonadati</taxon>
        <taxon>Pseudomonadota</taxon>
        <taxon>Alphaproteobacteria</taxon>
        <taxon>Sphingomonadales</taxon>
        <taxon>Erythrobacteraceae</taxon>
        <taxon>Parapontixanthobacter</taxon>
    </lineage>
</organism>
<proteinExistence type="predicted"/>